<evidence type="ECO:0000259" key="1">
    <source>
        <dbReference type="Pfam" id="PF09347"/>
    </source>
</evidence>
<evidence type="ECO:0000313" key="3">
    <source>
        <dbReference type="Proteomes" id="UP000198418"/>
    </source>
</evidence>
<feature type="domain" description="DUF1989" evidence="1">
    <location>
        <begin position="51"/>
        <end position="214"/>
    </location>
</feature>
<dbReference type="Proteomes" id="UP000198418">
    <property type="component" value="Unassembled WGS sequence"/>
</dbReference>
<accession>A0A212S322</accession>
<gene>
    <name evidence="2" type="ORF">SAMN06265338_11164</name>
</gene>
<dbReference type="OrthoDB" id="9772660at2"/>
<dbReference type="Pfam" id="PF09347">
    <property type="entry name" value="DUF1989"/>
    <property type="match status" value="1"/>
</dbReference>
<dbReference type="PANTHER" id="PTHR31527:SF0">
    <property type="entry name" value="RE64534P"/>
    <property type="match status" value="1"/>
</dbReference>
<reference evidence="3" key="1">
    <citation type="submission" date="2017-06" db="EMBL/GenBank/DDBJ databases">
        <authorList>
            <person name="Varghese N."/>
            <person name="Submissions S."/>
        </authorList>
    </citation>
    <scope>NUCLEOTIDE SEQUENCE [LARGE SCALE GENOMIC DNA]</scope>
    <source>
        <strain evidence="3">DSM 137</strain>
    </source>
</reference>
<dbReference type="InterPro" id="IPR017792">
    <property type="entry name" value="UAAP1"/>
</dbReference>
<dbReference type="EMBL" id="FYDG01000011">
    <property type="protein sequence ID" value="SNB79579.1"/>
    <property type="molecule type" value="Genomic_DNA"/>
</dbReference>
<evidence type="ECO:0000313" key="2">
    <source>
        <dbReference type="EMBL" id="SNB79579.1"/>
    </source>
</evidence>
<dbReference type="NCBIfam" id="TIGR03425">
    <property type="entry name" value="urea_degr_2"/>
    <property type="match status" value="1"/>
</dbReference>
<dbReference type="PANTHER" id="PTHR31527">
    <property type="entry name" value="RE64534P"/>
    <property type="match status" value="1"/>
</dbReference>
<dbReference type="InterPro" id="IPR018959">
    <property type="entry name" value="DUF1989"/>
</dbReference>
<name>A0A212S322_RHOAC</name>
<organism evidence="2 3">
    <name type="scientific">Rhodoblastus acidophilus</name>
    <name type="common">Rhodopseudomonas acidophila</name>
    <dbReference type="NCBI Taxonomy" id="1074"/>
    <lineage>
        <taxon>Bacteria</taxon>
        <taxon>Pseudomonadati</taxon>
        <taxon>Pseudomonadota</taxon>
        <taxon>Alphaproteobacteria</taxon>
        <taxon>Hyphomicrobiales</taxon>
        <taxon>Rhodoblastaceae</taxon>
        <taxon>Rhodoblastus</taxon>
    </lineage>
</organism>
<proteinExistence type="predicted"/>
<protein>
    <recommendedName>
        <fullName evidence="1">DUF1989 domain-containing protein</fullName>
    </recommendedName>
</protein>
<dbReference type="RefSeq" id="WP_088521829.1">
    <property type="nucleotide sequence ID" value="NZ_FYDG01000011.1"/>
</dbReference>
<keyword evidence="3" id="KW-1185">Reference proteome</keyword>
<dbReference type="AlphaFoldDB" id="A0A212S322"/>
<sequence length="266" mass="28651">MSLTEAQQAEIAVNRANYEKLKSAGQEARALPPLTPKDGAALSPEHALARETIPGGWYWYGKVLSGETLRLINSEGRSSASILAWNAQDVSERINHADTVKVQWSAALQKGRVILSDMGKVVFSITEDTSGAHDALVGGSTAASNAKKYGGDFRNTRDNFILAAAKLGLSRADIPLPVTFFAPVETDADGVFVWNEAKRANNDLVDLRAEQDLLVAISNCPHPFDPAPDYAPGPLRLIISRQPIAADDFCRSGSAESIRAFENTFA</sequence>